<comment type="subcellular location">
    <subcellularLocation>
        <location evidence="5">Cytoplasm</location>
    </subcellularLocation>
</comment>
<dbReference type="SUPFAM" id="SSF51713">
    <property type="entry name" value="tRNA-guanine transglycosylase"/>
    <property type="match status" value="1"/>
</dbReference>
<keyword evidence="8" id="KW-1185">Reference proteome</keyword>
<comment type="function">
    <text evidence="5">Non-catalytic subunit of the queuine tRNA-ribosyltransferase (TGT) that catalyzes the base-exchange of a guanine (G) residue with queuine (Q) at position 34 (anticodon wobble position) in tRNAs with GU(N) anticodons (tRNA-Asp, -Asn, -His and -Tyr), resulting in the hypermodified nucleoside queuosine (7-(((4,5-cis-dihydroxy-2-cyclopenten-1-yl)amino)methyl)-7-deazaguanosine).</text>
</comment>
<evidence type="ECO:0000256" key="5">
    <source>
        <dbReference type="HAMAP-Rule" id="MF_03043"/>
    </source>
</evidence>
<dbReference type="STRING" id="1764295.A0A5B8MMX0"/>
<comment type="subunit">
    <text evidence="5">Heterodimer of a catalytic subunit and an accessory subunit.</text>
</comment>
<evidence type="ECO:0000256" key="2">
    <source>
        <dbReference type="ARBA" id="ARBA00022694"/>
    </source>
</evidence>
<keyword evidence="4 5" id="KW-0862">Zinc</keyword>
<dbReference type="GO" id="GO:0008479">
    <property type="term" value="F:tRNA-guanosine(34) queuine transglycosylase activity"/>
    <property type="evidence" value="ECO:0007669"/>
    <property type="project" value="UniProtKB-UniRule"/>
</dbReference>
<dbReference type="AlphaFoldDB" id="A0A5B8MMX0"/>
<feature type="binding site" evidence="5">
    <location>
        <position position="340"/>
    </location>
    <ligand>
        <name>Zn(2+)</name>
        <dbReference type="ChEBI" id="CHEBI:29105"/>
    </ligand>
</feature>
<gene>
    <name evidence="7" type="ORF">A3770_06p42550</name>
</gene>
<dbReference type="InterPro" id="IPR036511">
    <property type="entry name" value="TGT-like_sf"/>
</dbReference>
<dbReference type="InterPro" id="IPR028592">
    <property type="entry name" value="QTRTD1"/>
</dbReference>
<dbReference type="OrthoDB" id="27601at2759"/>
<proteinExistence type="inferred from homology"/>
<feature type="binding site" evidence="5">
    <location>
        <position position="343"/>
    </location>
    <ligand>
        <name>Zn(2+)</name>
        <dbReference type="ChEBI" id="CHEBI:29105"/>
    </ligand>
</feature>
<comment type="similarity">
    <text evidence="5">Belongs to the queuine tRNA-ribosyltransferase family. QTRT2 subfamily.</text>
</comment>
<name>A0A5B8MMX0_9CHLO</name>
<dbReference type="GO" id="GO:0005737">
    <property type="term" value="C:cytoplasm"/>
    <property type="evidence" value="ECO:0007669"/>
    <property type="project" value="UniProtKB-SubCell"/>
</dbReference>
<dbReference type="GO" id="GO:0006400">
    <property type="term" value="P:tRNA modification"/>
    <property type="evidence" value="ECO:0007669"/>
    <property type="project" value="InterPro"/>
</dbReference>
<dbReference type="NCBIfam" id="TIGR00449">
    <property type="entry name" value="tgt_general"/>
    <property type="match status" value="1"/>
</dbReference>
<evidence type="ECO:0000313" key="8">
    <source>
        <dbReference type="Proteomes" id="UP000316726"/>
    </source>
</evidence>
<dbReference type="PANTHER" id="PTHR46064">
    <property type="entry name" value="QUEUINE TRNA-RIBOSYLTRANSFERASE ACCESSORY SUBUNIT 2"/>
    <property type="match status" value="1"/>
</dbReference>
<protein>
    <recommendedName>
        <fullName evidence="5">Queuine tRNA-ribosyltransferase accessory subunit 2</fullName>
    </recommendedName>
    <alternativeName>
        <fullName evidence="5">Queuine tRNA-ribosyltransferase domain-containing protein 1</fullName>
    </alternativeName>
</protein>
<keyword evidence="3 5" id="KW-0479">Metal-binding</keyword>
<dbReference type="PANTHER" id="PTHR46064:SF1">
    <property type="entry name" value="QUEUINE TRNA-RIBOSYLTRANSFERASE ACCESSORY SUBUNIT 2"/>
    <property type="match status" value="1"/>
</dbReference>
<feature type="binding site" evidence="5">
    <location>
        <position position="338"/>
    </location>
    <ligand>
        <name>Zn(2+)</name>
        <dbReference type="ChEBI" id="CHEBI:29105"/>
    </ligand>
</feature>
<reference evidence="7 8" key="1">
    <citation type="submission" date="2018-07" db="EMBL/GenBank/DDBJ databases">
        <title>The complete nuclear genome of the prasinophyte Chloropicon primus (CCMP1205).</title>
        <authorList>
            <person name="Pombert J.-F."/>
            <person name="Otis C."/>
            <person name="Turmel M."/>
            <person name="Lemieux C."/>
        </authorList>
    </citation>
    <scope>NUCLEOTIDE SEQUENCE [LARGE SCALE GENOMIC DNA]</scope>
    <source>
        <strain evidence="7 8">CCMP1205</strain>
    </source>
</reference>
<keyword evidence="1 5" id="KW-0963">Cytoplasm</keyword>
<dbReference type="GO" id="GO:0046872">
    <property type="term" value="F:metal ion binding"/>
    <property type="evidence" value="ECO:0007669"/>
    <property type="project" value="UniProtKB-KW"/>
</dbReference>
<evidence type="ECO:0000259" key="6">
    <source>
        <dbReference type="Pfam" id="PF01702"/>
    </source>
</evidence>
<accession>A0A5B8MMX0</accession>
<dbReference type="Proteomes" id="UP000316726">
    <property type="component" value="Chromosome 6"/>
</dbReference>
<keyword evidence="2 5" id="KW-0819">tRNA processing</keyword>
<sequence>MEGKTKVNAKPQFRLCKEDGKTGARTGCITTSRGVTAETPFGLVMTRKGLPGYLTMDNLKQINGVKGLHVCASHFFDRSGLGLRDGRPLSEVMGQEEDSPVLVFCGLRDPVRFNLNLYPAVGSGNISVETEAGVTTACQDSYMRFVKEAQPDFCLSLSDDIMNCNGKKRRAKAVKRTSEWLGESLNEFGGSGEELKSVGLIASILATERAEDNLRQAQAAAAASSDPSVVGYAIMGLGLGESEESRRGALLSICGQLSKDKVRYTSGPSTPIDLLRTIECGIDVVDTGFVNELTACGMAMVFPTDREGVPDPEVEDGFNLNLWSDEFIHDQRPLKENCECYTCRNGFSRGYIHHLLECRELLAEVLLEFHNTHHMCSFMKTIRTTIEEGVFSEYTEEFQKSYTINTTS</sequence>
<dbReference type="Gene3D" id="3.20.20.105">
    <property type="entry name" value="Queuine tRNA-ribosyltransferase-like"/>
    <property type="match status" value="1"/>
</dbReference>
<dbReference type="Pfam" id="PF01702">
    <property type="entry name" value="TGT"/>
    <property type="match status" value="1"/>
</dbReference>
<dbReference type="InterPro" id="IPR050852">
    <property type="entry name" value="Queuine_tRNA-ribosyltrfase"/>
</dbReference>
<feature type="binding site" evidence="5">
    <location>
        <position position="370"/>
    </location>
    <ligand>
        <name>Zn(2+)</name>
        <dbReference type="ChEBI" id="CHEBI:29105"/>
    </ligand>
</feature>
<evidence type="ECO:0000256" key="3">
    <source>
        <dbReference type="ARBA" id="ARBA00022723"/>
    </source>
</evidence>
<evidence type="ECO:0000256" key="1">
    <source>
        <dbReference type="ARBA" id="ARBA00022490"/>
    </source>
</evidence>
<evidence type="ECO:0000313" key="7">
    <source>
        <dbReference type="EMBL" id="QDZ21737.1"/>
    </source>
</evidence>
<dbReference type="HAMAP" id="MF_03043">
    <property type="entry name" value="QTRT2"/>
    <property type="match status" value="1"/>
</dbReference>
<organism evidence="7 8">
    <name type="scientific">Chloropicon primus</name>
    <dbReference type="NCBI Taxonomy" id="1764295"/>
    <lineage>
        <taxon>Eukaryota</taxon>
        <taxon>Viridiplantae</taxon>
        <taxon>Chlorophyta</taxon>
        <taxon>Chloropicophyceae</taxon>
        <taxon>Chloropicales</taxon>
        <taxon>Chloropicaceae</taxon>
        <taxon>Chloropicon</taxon>
    </lineage>
</organism>
<dbReference type="EMBL" id="CP031039">
    <property type="protein sequence ID" value="QDZ21737.1"/>
    <property type="molecule type" value="Genomic_DNA"/>
</dbReference>
<comment type="cofactor">
    <cofactor evidence="5">
        <name>Zn(2+)</name>
        <dbReference type="ChEBI" id="CHEBI:29105"/>
    </cofactor>
    <text evidence="5">Binds 1 zinc ion per subunit.</text>
</comment>
<dbReference type="InterPro" id="IPR002616">
    <property type="entry name" value="tRNA_ribo_trans-like"/>
</dbReference>
<evidence type="ECO:0000256" key="4">
    <source>
        <dbReference type="ARBA" id="ARBA00022833"/>
    </source>
</evidence>
<keyword evidence="7" id="KW-0808">Transferase</keyword>
<feature type="domain" description="tRNA-guanine(15) transglycosylase-like" evidence="6">
    <location>
        <begin position="22"/>
        <end position="402"/>
    </location>
</feature>